<proteinExistence type="predicted"/>
<dbReference type="eggNOG" id="KOG0413">
    <property type="taxonomic scope" value="Eukaryota"/>
</dbReference>
<evidence type="ECO:0000256" key="4">
    <source>
        <dbReference type="ARBA" id="ARBA00023067"/>
    </source>
</evidence>
<feature type="compositionally biased region" description="Basic residues" evidence="8">
    <location>
        <begin position="1539"/>
        <end position="1552"/>
    </location>
</feature>
<sequence length="1659" mass="189598">MATTESENELAECLSQPLRSLHDIDDEVATTSADCNYENYEEFTASVDMDFFQQDFRSFLKDLLKKTESVLTSKEKCDVRNVFEESGVATMKFNLFIWHFLENGKRSDSHGDAVQDGVLAASCYVALCSLQGSRADLYQIGLYNLCLKIARNCCHTVRIGETVVARKTGGPKKKANETTAVAPPDAPPPADEPLIGPPRISVDSAEKYLHFLTNQLFAFLLSNGFSIDSTTQMSTLELIEDIGRIELDNRGTSRAYRANSIREFRSLDRFTDRYCAFVHCLIESKYPTRREMAFGRLIRPRLALLPYPDESNKTSKISTERKRAGDLAVALVLSRIARPAPPAELKLIETCLVMVYTQCPDFAEFRTNIAQFVQKILEAMPYGYAYDFVQLMNAMFKGRGCGGGVKSVSNEIANLLLFTFDFGAPDPGPVPDVVVEEEEEEEEEELEEEEDPEEVPEEEEEEEAPRREKKQKKKKKETSSDTVERQEPTSILYNIVYLACIDKSAPMRLHGSHSLAKIIGNPVHRKAFQTFCQKRNEEMEEVEEGEDPPNETNLERTVRGKKLTDMLQNDQMILEKWNRLKKMNKGEERVEKDVVYMIVRRLATDDKAPVKKSACALLRSFLATCDEEVKFETCLSILQKMCRDRMVTVRKQAAEAFTELMLDENIVFKQSLSKNWLNSLISMLNDTDNDVTAQARLLIMRVLTPLLDHPSPLTWTLLNTIESVMTHRNYLMTTLKEAARDRLVHKPVMESMKRHIREAAEGEKTNGAWMVFSQLCVQFGANVDFAVEAFQWMDLSQESDLVKYQVHVIENNIPKIDRDTRKELIRSLKSTFEDVTLHSSHARYVYHCLGKLADGIGEKAEKTAEFREFGELLIVKCVDTIVQSFEMFKDKEEWKRNADAQERLLCTSLHVASEVFSFSPQLIPRHERLAKTLSLIVNSNDILEDVNPDMPSAPVTRPPTQMSLNNRDHEGLMFSEKVRAVSVITLTNMIIQHDRLLKLMPMYVRQLQCNPAHQIRSNIVVSIGDICAAQKTDRYAPMLAASLCDPSVIVRRHAINQIARLISLGIFRFNGEIMIRMMLATLDANEDVRQDAKLFISEVLQSEEANFFPKNFVQYMIALTQARRLVGGGHDEEDRGQVDVAIGRGDPLARPSRIAIYTFMIESLSDRNRFDVKVSICERVFTPIVNGEYDFREQSVQCLLDDALLIMGSSEMQVKMDTGRDPNAETALDEPPAEVMEAAQGFLQHVYLQNYMNTIVPAILRLREFLNHHRSPLQRKCLLAIRMICLEHSKDIDQILQDNRQLKDEMMFELNRVKKRTEEAHQILNDALKKVSEFNRQQQQQQKKASEEEAPGGSGEAEPEDVEMKTPEKKRNPQLDALKTPSTALRSRTEERSTPQSRLLSPKTLKKIRRSVGALIQNEMCLNAPAMEETHVEEERRVSRRLSKEKTIVEQVERMELDDVKEEVQEEEPMEVEAPKEPEEPKNQENQKDSGNPEDPKDPEEQEEDASRRRSRRRKTPNYNDDDDVANNDESIDSEGKRWKNRKSSPNRRKKTSPPPTSLSEEVVVDLVLPMPLIQKSFLLLPLPPRLLLQKPPKRRRRSERGRHHRKKKTKQQQKTSKTCSTRVNSSVASAPHRSADDPQTPVTSLSPSTSRRSLNERR</sequence>
<dbReference type="GO" id="GO:0051301">
    <property type="term" value="P:cell division"/>
    <property type="evidence" value="ECO:0007669"/>
    <property type="project" value="UniProtKB-UniRule"/>
</dbReference>
<dbReference type="Gene3D" id="1.25.10.10">
    <property type="entry name" value="Leucine-rich Repeat Variant"/>
    <property type="match status" value="2"/>
</dbReference>
<evidence type="ECO:0000256" key="6">
    <source>
        <dbReference type="ARBA" id="ARBA00023306"/>
    </source>
</evidence>
<feature type="compositionally biased region" description="Basic residues" evidence="8">
    <location>
        <begin position="1592"/>
        <end position="1612"/>
    </location>
</feature>
<evidence type="ECO:0000256" key="8">
    <source>
        <dbReference type="SAM" id="MobiDB-lite"/>
    </source>
</evidence>
<evidence type="ECO:0000256" key="7">
    <source>
        <dbReference type="PIRNR" id="PIRNR036508"/>
    </source>
</evidence>
<comment type="subcellular location">
    <subcellularLocation>
        <location evidence="1 7">Nucleus</location>
    </subcellularLocation>
</comment>
<accession>A0A1I7UVC6</accession>
<dbReference type="InterPro" id="IPR012371">
    <property type="entry name" value="NCAPD3"/>
</dbReference>
<keyword evidence="5 7" id="KW-0539">Nucleus</keyword>
<dbReference type="GO" id="GO:0000779">
    <property type="term" value="C:condensed chromosome, centromeric region"/>
    <property type="evidence" value="ECO:0007669"/>
    <property type="project" value="UniProtKB-UniRule"/>
</dbReference>
<feature type="region of interest" description="Disordered" evidence="8">
    <location>
        <begin position="1333"/>
        <end position="1405"/>
    </location>
</feature>
<feature type="compositionally biased region" description="Acidic residues" evidence="8">
    <location>
        <begin position="1459"/>
        <end position="1471"/>
    </location>
</feature>
<keyword evidence="2 7" id="KW-0132">Cell division</keyword>
<evidence type="ECO:0000256" key="5">
    <source>
        <dbReference type="ARBA" id="ARBA00023242"/>
    </source>
</evidence>
<dbReference type="WBParaSite" id="Csp11.Scaffold630.g19715.t1">
    <property type="protein sequence ID" value="Csp11.Scaffold630.g19715.t1"/>
    <property type="gene ID" value="Csp11.Scaffold630.g19715"/>
</dbReference>
<dbReference type="InterPro" id="IPR026971">
    <property type="entry name" value="CND1/NCAPD3"/>
</dbReference>
<dbReference type="Pfam" id="PF12717">
    <property type="entry name" value="Cnd1"/>
    <property type="match status" value="1"/>
</dbReference>
<protein>
    <recommendedName>
        <fullName evidence="7">Condensin-2 complex subunit</fullName>
    </recommendedName>
</protein>
<feature type="compositionally biased region" description="Basic residues" evidence="8">
    <location>
        <begin position="467"/>
        <end position="476"/>
    </location>
</feature>
<reference evidence="11" key="1">
    <citation type="submission" date="2016-11" db="UniProtKB">
        <authorList>
            <consortium name="WormBaseParasite"/>
        </authorList>
    </citation>
    <scope>IDENTIFICATION</scope>
</reference>
<feature type="compositionally biased region" description="Polar residues" evidence="8">
    <location>
        <begin position="1620"/>
        <end position="1629"/>
    </location>
</feature>
<dbReference type="GO" id="GO:0010032">
    <property type="term" value="P:meiotic chromosome condensation"/>
    <property type="evidence" value="ECO:0007669"/>
    <property type="project" value="TreeGrafter"/>
</dbReference>
<keyword evidence="6 7" id="KW-0131">Cell cycle</keyword>
<comment type="subunit">
    <text evidence="7">Component of the condensin-2 complex.</text>
</comment>
<organism evidence="10 11">
    <name type="scientific">Caenorhabditis tropicalis</name>
    <dbReference type="NCBI Taxonomy" id="1561998"/>
    <lineage>
        <taxon>Eukaryota</taxon>
        <taxon>Metazoa</taxon>
        <taxon>Ecdysozoa</taxon>
        <taxon>Nematoda</taxon>
        <taxon>Chromadorea</taxon>
        <taxon>Rhabditida</taxon>
        <taxon>Rhabditina</taxon>
        <taxon>Rhabditomorpha</taxon>
        <taxon>Rhabditoidea</taxon>
        <taxon>Rhabditidae</taxon>
        <taxon>Peloderinae</taxon>
        <taxon>Caenorhabditis</taxon>
    </lineage>
</organism>
<feature type="compositionally biased region" description="Basic and acidic residues" evidence="8">
    <location>
        <begin position="1428"/>
        <end position="1458"/>
    </location>
</feature>
<feature type="compositionally biased region" description="Low complexity" evidence="8">
    <location>
        <begin position="1642"/>
        <end position="1653"/>
    </location>
</feature>
<dbReference type="GO" id="GO:0007076">
    <property type="term" value="P:mitotic chromosome condensation"/>
    <property type="evidence" value="ECO:0007669"/>
    <property type="project" value="UniProtKB-UniRule"/>
</dbReference>
<feature type="region of interest" description="Disordered" evidence="8">
    <location>
        <begin position="427"/>
        <end position="485"/>
    </location>
</feature>
<dbReference type="GO" id="GO:0005634">
    <property type="term" value="C:nucleus"/>
    <property type="evidence" value="ECO:0007669"/>
    <property type="project" value="UniProtKB-SubCell"/>
</dbReference>
<dbReference type="PANTHER" id="PTHR14222">
    <property type="entry name" value="CONDENSIN"/>
    <property type="match status" value="1"/>
</dbReference>
<dbReference type="Proteomes" id="UP000095282">
    <property type="component" value="Unplaced"/>
</dbReference>
<dbReference type="SUPFAM" id="SSF48371">
    <property type="entry name" value="ARM repeat"/>
    <property type="match status" value="2"/>
</dbReference>
<feature type="region of interest" description="Disordered" evidence="8">
    <location>
        <begin position="947"/>
        <end position="966"/>
    </location>
</feature>
<dbReference type="PIRSF" id="PIRSF036508">
    <property type="entry name" value="Condns_HCP-6"/>
    <property type="match status" value="1"/>
</dbReference>
<dbReference type="STRING" id="1561998.A0A1I7UVC6"/>
<dbReference type="GO" id="GO:0042393">
    <property type="term" value="F:histone binding"/>
    <property type="evidence" value="ECO:0007669"/>
    <property type="project" value="TreeGrafter"/>
</dbReference>
<name>A0A1I7UVC6_9PELO</name>
<feature type="compositionally biased region" description="Basic and acidic residues" evidence="8">
    <location>
        <begin position="1473"/>
        <end position="1488"/>
    </location>
</feature>
<feature type="domain" description="Condensin complex subunit 1 C-terminal" evidence="9">
    <location>
        <begin position="1015"/>
        <end position="1120"/>
    </location>
</feature>
<feature type="region of interest" description="Disordered" evidence="8">
    <location>
        <begin position="1427"/>
        <end position="1562"/>
    </location>
</feature>
<feature type="compositionally biased region" description="Basic and acidic residues" evidence="8">
    <location>
        <begin position="1362"/>
        <end position="1373"/>
    </location>
</feature>
<feature type="region of interest" description="Disordered" evidence="8">
    <location>
        <begin position="167"/>
        <end position="196"/>
    </location>
</feature>
<feature type="compositionally biased region" description="Acidic residues" evidence="8">
    <location>
        <begin position="434"/>
        <end position="463"/>
    </location>
</feature>
<evidence type="ECO:0000256" key="2">
    <source>
        <dbReference type="ARBA" id="ARBA00022618"/>
    </source>
</evidence>
<keyword evidence="4 7" id="KW-0226">DNA condensation</keyword>
<dbReference type="InterPro" id="IPR032682">
    <property type="entry name" value="Cnd1_C"/>
</dbReference>
<evidence type="ECO:0000313" key="11">
    <source>
        <dbReference type="WBParaSite" id="Csp11.Scaffold630.g19715.t1"/>
    </source>
</evidence>
<keyword evidence="10" id="KW-1185">Reference proteome</keyword>
<dbReference type="InterPro" id="IPR016024">
    <property type="entry name" value="ARM-type_fold"/>
</dbReference>
<dbReference type="GO" id="GO:0000796">
    <property type="term" value="C:condensin complex"/>
    <property type="evidence" value="ECO:0007669"/>
    <property type="project" value="UniProtKB-UniRule"/>
</dbReference>
<dbReference type="PANTHER" id="PTHR14222:SF1">
    <property type="entry name" value="CONDENSIN-2 COMPLEX SUBUNIT D3"/>
    <property type="match status" value="1"/>
</dbReference>
<feature type="region of interest" description="Disordered" evidence="8">
    <location>
        <begin position="1589"/>
        <end position="1659"/>
    </location>
</feature>
<feature type="compositionally biased region" description="Acidic residues" evidence="8">
    <location>
        <begin position="1520"/>
        <end position="1533"/>
    </location>
</feature>
<evidence type="ECO:0000256" key="1">
    <source>
        <dbReference type="ARBA" id="ARBA00004123"/>
    </source>
</evidence>
<evidence type="ECO:0000256" key="3">
    <source>
        <dbReference type="ARBA" id="ARBA00022776"/>
    </source>
</evidence>
<evidence type="ECO:0000313" key="10">
    <source>
        <dbReference type="Proteomes" id="UP000095282"/>
    </source>
</evidence>
<evidence type="ECO:0000259" key="9">
    <source>
        <dbReference type="Pfam" id="PF12717"/>
    </source>
</evidence>
<dbReference type="InterPro" id="IPR011989">
    <property type="entry name" value="ARM-like"/>
</dbReference>
<keyword evidence="3 7" id="KW-0498">Mitosis</keyword>